<reference evidence="1 2" key="1">
    <citation type="submission" date="2019-03" db="EMBL/GenBank/DDBJ databases">
        <title>Genomic Encyclopedia of Type Strains, Phase IV (KMG-IV): sequencing the most valuable type-strain genomes for metagenomic binning, comparative biology and taxonomic classification.</title>
        <authorList>
            <person name="Goeker M."/>
        </authorList>
    </citation>
    <scope>NUCLEOTIDE SEQUENCE [LARGE SCALE GENOMIC DNA]</scope>
    <source>
        <strain evidence="1 2">DSM 23344</strain>
    </source>
</reference>
<dbReference type="Pfam" id="PF05096">
    <property type="entry name" value="Glu_cyclase_2"/>
    <property type="match status" value="1"/>
</dbReference>
<dbReference type="InterPro" id="IPR007788">
    <property type="entry name" value="QCT"/>
</dbReference>
<dbReference type="AlphaFoldDB" id="A0A4R2KWK2"/>
<dbReference type="PANTHER" id="PTHR31270">
    <property type="entry name" value="GLUTAMINYL-PEPTIDE CYCLOTRANSFERASE"/>
    <property type="match status" value="1"/>
</dbReference>
<protein>
    <submittedName>
        <fullName evidence="1">Glutamine cyclotransferase</fullName>
    </submittedName>
</protein>
<dbReference type="InterPro" id="IPR011044">
    <property type="entry name" value="Quino_amine_DH_bsu"/>
</dbReference>
<organism evidence="1 2">
    <name type="scientific">Chromatocurvus halotolerans</name>
    <dbReference type="NCBI Taxonomy" id="1132028"/>
    <lineage>
        <taxon>Bacteria</taxon>
        <taxon>Pseudomonadati</taxon>
        <taxon>Pseudomonadota</taxon>
        <taxon>Gammaproteobacteria</taxon>
        <taxon>Cellvibrionales</taxon>
        <taxon>Halieaceae</taxon>
        <taxon>Chromatocurvus</taxon>
    </lineage>
</organism>
<dbReference type="PANTHER" id="PTHR31270:SF1">
    <property type="entry name" value="GLUTAMINYL-PEPTIDE CYCLOTRANSFERASE"/>
    <property type="match status" value="1"/>
</dbReference>
<sequence>MRRILAILVFLAMPVLAVDEIGFCVLEQREHPRENFVQGLEIVDGVLLVGTGNYGKSRLRRYDFDSMVLIDEQALHPRLFGEGVTQLDDRIYQLTWRSRLGLVYRAGDLRLLGRFSLAGEGWGLTNNGEQLIYSDGTATLRFLDAQTLDVKKSVTVTRHGRPQTRLNELEWINGRIWANVWQTDDVVIIDPDSGTVESRLDLAGLLPASARRPDTDVLNGIAYDKDNDALWVTGKHWPFLYRIGTVASGSARGCDDARKGATVRESR</sequence>
<dbReference type="Proteomes" id="UP000294980">
    <property type="component" value="Unassembled WGS sequence"/>
</dbReference>
<accession>A0A4R2KWK2</accession>
<dbReference type="RefSeq" id="WP_117316439.1">
    <property type="nucleotide sequence ID" value="NZ_QQSW01000006.1"/>
</dbReference>
<dbReference type="EMBL" id="SLWX01000001">
    <property type="protein sequence ID" value="TCO78364.1"/>
    <property type="molecule type" value="Genomic_DNA"/>
</dbReference>
<dbReference type="SUPFAM" id="SSF50969">
    <property type="entry name" value="YVTN repeat-like/Quinoprotein amine dehydrogenase"/>
    <property type="match status" value="1"/>
</dbReference>
<gene>
    <name evidence="1" type="ORF">EV688_101180</name>
</gene>
<dbReference type="OrthoDB" id="9783700at2"/>
<keyword evidence="1" id="KW-0808">Transferase</keyword>
<keyword evidence="2" id="KW-1185">Reference proteome</keyword>
<name>A0A4R2KWK2_9GAMM</name>
<evidence type="ECO:0000313" key="2">
    <source>
        <dbReference type="Proteomes" id="UP000294980"/>
    </source>
</evidence>
<proteinExistence type="predicted"/>
<evidence type="ECO:0000313" key="1">
    <source>
        <dbReference type="EMBL" id="TCO78364.1"/>
    </source>
</evidence>
<dbReference type="GO" id="GO:0016603">
    <property type="term" value="F:glutaminyl-peptide cyclotransferase activity"/>
    <property type="evidence" value="ECO:0007669"/>
    <property type="project" value="InterPro"/>
</dbReference>
<comment type="caution">
    <text evidence="1">The sequence shown here is derived from an EMBL/GenBank/DDBJ whole genome shotgun (WGS) entry which is preliminary data.</text>
</comment>